<accession>A0ABR0JTG4</accession>
<feature type="domain" description="AMP-binding enzyme C-terminal" evidence="2">
    <location>
        <begin position="53"/>
        <end position="128"/>
    </location>
</feature>
<comment type="similarity">
    <text evidence="1">Belongs to the ATP-dependent AMP-binding enzyme family.</text>
</comment>
<keyword evidence="4" id="KW-1185">Reference proteome</keyword>
<organism evidence="3 4">
    <name type="scientific">Lithohypha guttulata</name>
    <dbReference type="NCBI Taxonomy" id="1690604"/>
    <lineage>
        <taxon>Eukaryota</taxon>
        <taxon>Fungi</taxon>
        <taxon>Dikarya</taxon>
        <taxon>Ascomycota</taxon>
        <taxon>Pezizomycotina</taxon>
        <taxon>Eurotiomycetes</taxon>
        <taxon>Chaetothyriomycetidae</taxon>
        <taxon>Chaetothyriales</taxon>
        <taxon>Trichomeriaceae</taxon>
        <taxon>Lithohypha</taxon>
    </lineage>
</organism>
<evidence type="ECO:0000259" key="2">
    <source>
        <dbReference type="Pfam" id="PF13193"/>
    </source>
</evidence>
<proteinExistence type="inferred from homology"/>
<evidence type="ECO:0000313" key="3">
    <source>
        <dbReference type="EMBL" id="KAK5070695.1"/>
    </source>
</evidence>
<comment type="caution">
    <text evidence="3">The sequence shown here is derived from an EMBL/GenBank/DDBJ whole genome shotgun (WGS) entry which is preliminary data.</text>
</comment>
<evidence type="ECO:0000256" key="1">
    <source>
        <dbReference type="ARBA" id="ARBA00006432"/>
    </source>
</evidence>
<dbReference type="Proteomes" id="UP001345013">
    <property type="component" value="Unassembled WGS sequence"/>
</dbReference>
<dbReference type="SUPFAM" id="SSF56801">
    <property type="entry name" value="Acetyl-CoA synthetase-like"/>
    <property type="match status" value="1"/>
</dbReference>
<reference evidence="3 4" key="1">
    <citation type="submission" date="2023-08" db="EMBL/GenBank/DDBJ databases">
        <title>Black Yeasts Isolated from many extreme environments.</title>
        <authorList>
            <person name="Coleine C."/>
            <person name="Stajich J.E."/>
            <person name="Selbmann L."/>
        </authorList>
    </citation>
    <scope>NUCLEOTIDE SEQUENCE [LARGE SCALE GENOMIC DNA]</scope>
    <source>
        <strain evidence="3 4">CCFEE 5885</strain>
    </source>
</reference>
<dbReference type="PANTHER" id="PTHR43201">
    <property type="entry name" value="ACYL-COA SYNTHETASE"/>
    <property type="match status" value="1"/>
</dbReference>
<evidence type="ECO:0000313" key="4">
    <source>
        <dbReference type="Proteomes" id="UP001345013"/>
    </source>
</evidence>
<protein>
    <recommendedName>
        <fullName evidence="2">AMP-binding enzyme C-terminal domain-containing protein</fullName>
    </recommendedName>
</protein>
<dbReference type="InterPro" id="IPR025110">
    <property type="entry name" value="AMP-bd_C"/>
</dbReference>
<name>A0ABR0JTG4_9EURO</name>
<dbReference type="PANTHER" id="PTHR43201:SF8">
    <property type="entry name" value="ACYL-COA SYNTHETASE FAMILY MEMBER 3"/>
    <property type="match status" value="1"/>
</dbReference>
<dbReference type="InterPro" id="IPR042099">
    <property type="entry name" value="ANL_N_sf"/>
</dbReference>
<dbReference type="Gene3D" id="3.40.50.12780">
    <property type="entry name" value="N-terminal domain of ligase-like"/>
    <property type="match status" value="1"/>
</dbReference>
<dbReference type="Pfam" id="PF13193">
    <property type="entry name" value="AMP-binding_C"/>
    <property type="match status" value="1"/>
</dbReference>
<dbReference type="EMBL" id="JAVRRG010000382">
    <property type="protein sequence ID" value="KAK5070695.1"/>
    <property type="molecule type" value="Genomic_DNA"/>
</dbReference>
<gene>
    <name evidence="3" type="ORF">LTR24_010607</name>
</gene>
<dbReference type="Gene3D" id="3.30.300.30">
    <property type="match status" value="1"/>
</dbReference>
<dbReference type="InterPro" id="IPR045851">
    <property type="entry name" value="AMP-bd_C_sf"/>
</dbReference>
<sequence>MYEPEATRRAFDKEGFYKTGDIARQEGGLYYIEGRSAIDIIKSGGYKISALDVEAEVSSHPKVSEAIVVGIDDEEFGQRIAAAVVLHLASDTLTLADVREWLRSRLSNYKLPSMLRVVPELPKTPTFKVPKALIKKELFESGHPDVQTWSRSKRTAKL</sequence>